<name>A0AB74QFL2_CLODI</name>
<dbReference type="Pfam" id="PF07261">
    <property type="entry name" value="DnaB_2"/>
    <property type="match status" value="1"/>
</dbReference>
<dbReference type="InterPro" id="IPR036388">
    <property type="entry name" value="WH-like_DNA-bd_sf"/>
</dbReference>
<dbReference type="NCBIfam" id="TIGR01446">
    <property type="entry name" value="DnaD_dom"/>
    <property type="match status" value="1"/>
</dbReference>
<dbReference type="InterPro" id="IPR006343">
    <property type="entry name" value="DnaB/C_C"/>
</dbReference>
<evidence type="ECO:0000313" key="4">
    <source>
        <dbReference type="EMBL" id="VFD34115.1"/>
    </source>
</evidence>
<dbReference type="Gene3D" id="1.10.10.630">
    <property type="entry name" value="DnaD domain-like"/>
    <property type="match status" value="1"/>
</dbReference>
<evidence type="ECO:0000313" key="5">
    <source>
        <dbReference type="Proteomes" id="UP000411588"/>
    </source>
</evidence>
<sequence>MNEDKSVIEKLNILSGGYGLMPRIIARDRWLTVGARMLYSYLTSFAGNDGTCFPSRDLICYELDISKDTFTKYKKELEMSGYIRVHKNKSKQGKMQNNIYEIVFDRTYIDECISKRGLKEEKKKKKPCTKKQDTEPYPKNVDMEPCPTFPDTTQPDTENMDTNSNSINSNSINNMYIVKQPVDNFLKEFKKLYEENIGVIYPVTAEWLLEVSNEVDIRVFKRAIEICAEKMNMNLAYLKGILKKWKDANITTYEQLESYRLQQENKKTKKVVNNHVSKNKFANFEQTFTKYSENELDDIIKKSQKEKFGVGS</sequence>
<feature type="domain" description="DnaB/C C-terminal" evidence="3">
    <location>
        <begin position="191"/>
        <end position="259"/>
    </location>
</feature>
<dbReference type="SUPFAM" id="SSF158499">
    <property type="entry name" value="DnaD domain-like"/>
    <property type="match status" value="1"/>
</dbReference>
<dbReference type="Pfam" id="PF13730">
    <property type="entry name" value="HTH_36"/>
    <property type="match status" value="1"/>
</dbReference>
<proteinExistence type="inferred from homology"/>
<organism evidence="4 5">
    <name type="scientific">Clostridioides difficile</name>
    <name type="common">Peptoclostridium difficile</name>
    <dbReference type="NCBI Taxonomy" id="1496"/>
    <lineage>
        <taxon>Bacteria</taxon>
        <taxon>Bacillati</taxon>
        <taxon>Bacillota</taxon>
        <taxon>Clostridia</taxon>
        <taxon>Peptostreptococcales</taxon>
        <taxon>Peptostreptococcaceae</taxon>
        <taxon>Clostridioides</taxon>
    </lineage>
</organism>
<dbReference type="AlphaFoldDB" id="A0AB74QFL2"/>
<dbReference type="Gene3D" id="1.10.10.10">
    <property type="entry name" value="Winged helix-like DNA-binding domain superfamily/Winged helix DNA-binding domain"/>
    <property type="match status" value="1"/>
</dbReference>
<dbReference type="PANTHER" id="PTHR37293">
    <property type="entry name" value="PHAGE REPLICATION PROTEIN-RELATED"/>
    <property type="match status" value="1"/>
</dbReference>
<dbReference type="PANTHER" id="PTHR37293:SF5">
    <property type="entry name" value="DNA REPLICATION PROTEIN"/>
    <property type="match status" value="1"/>
</dbReference>
<evidence type="ECO:0000259" key="3">
    <source>
        <dbReference type="Pfam" id="PF07261"/>
    </source>
</evidence>
<protein>
    <submittedName>
        <fullName evidence="4">Replication protein</fullName>
    </submittedName>
</protein>
<feature type="region of interest" description="Disordered" evidence="2">
    <location>
        <begin position="123"/>
        <end position="166"/>
    </location>
</feature>
<accession>A0AB74QFL2</accession>
<comment type="caution">
    <text evidence="4">The sequence shown here is derived from an EMBL/GenBank/DDBJ whole genome shotgun (WGS) entry which is preliminary data.</text>
</comment>
<dbReference type="EMBL" id="CAADAN010000012">
    <property type="protein sequence ID" value="VFD34115.1"/>
    <property type="molecule type" value="Genomic_DNA"/>
</dbReference>
<dbReference type="Proteomes" id="UP000411588">
    <property type="component" value="Unassembled WGS sequence"/>
</dbReference>
<dbReference type="RefSeq" id="WP_009894692.1">
    <property type="nucleotide sequence ID" value="NZ_BIQW01000010.1"/>
</dbReference>
<evidence type="ECO:0000256" key="2">
    <source>
        <dbReference type="SAM" id="MobiDB-lite"/>
    </source>
</evidence>
<feature type="compositionally biased region" description="Polar residues" evidence="2">
    <location>
        <begin position="150"/>
        <end position="162"/>
    </location>
</feature>
<dbReference type="InterPro" id="IPR053162">
    <property type="entry name" value="DnaD"/>
</dbReference>
<gene>
    <name evidence="4" type="ORF">SAMEA1402399_02929</name>
</gene>
<evidence type="ECO:0000256" key="1">
    <source>
        <dbReference type="ARBA" id="ARBA00093462"/>
    </source>
</evidence>
<reference evidence="4 5" key="1">
    <citation type="submission" date="2019-02" db="EMBL/GenBank/DDBJ databases">
        <authorList>
            <consortium name="Pathogen Informatics"/>
        </authorList>
    </citation>
    <scope>NUCLEOTIDE SEQUENCE [LARGE SCALE GENOMIC DNA]</scope>
    <source>
        <strain evidence="5">clo34</strain>
    </source>
</reference>
<comment type="similarity">
    <text evidence="1">Belongs to the DnaB/DnaD family.</text>
</comment>
<dbReference type="InterPro" id="IPR034829">
    <property type="entry name" value="DnaD-like_sf"/>
</dbReference>